<feature type="region of interest" description="Disordered" evidence="3">
    <location>
        <begin position="1294"/>
        <end position="1363"/>
    </location>
</feature>
<sequence>MNPFSSTSLFSSAFQLSAPVRSLAVLSRRGKHSMSTVSPNVFSLFSASRASPPPASQTCELLRAALPFISHSSFSSSCLCEGSSLLPSNAHFFSCGSTDPPGSLRGFAACIKPSPGGCHATVRVGGVKRTPEEEEKTEETLRTVQADAAALQREMEGHRGDAAGGCRVKNPVQLGGSAATKASLGEGDTRVEEDAEIGLWFQEASSEGAAQGGEREVEATKAHAVRSAASSRPANIPRERSLARDDALAACLQVDVLLSLLQRHTRETNEREKREPCREPTLGTNASATGLDWKLHTPHCGAAELPAPPSSLAVSSSPSSLAFSYAVPSPLTSQSSLSFSASAPAAASPLVSPVSSSPSPSSVSLPDSSAEASLSPSFLLQVMHALAARSSSLSLSQLLRLAWSLASLRLENVASPAVSARAPSSSSFLSPSSSRATLSSPACSLSSSPVPPPALGSTGASSAWLPLLWGARRRLIDSLFRRLHSAAWPVVAPSSPSSLASPATPSPPSRGPGLSRSSPYRSSPSPLVSSSPSASPTPPASSLARGISAISTLLDPRAKERFPLVLSLILPRLFRLFASQIDTEYDSLRRPSQWASPGQPPAPLFAASLSPSPSSSSPASLSSSSSPSPCPPPSSLSAPSPGDFHSHSRPSLPFVSATSPACEKNQVLPSVAPILSSLPSPQAGEASPSALASPARGHSPLQETKNYLASPTPREASSFLFALVLGGCARLNLRPPLELLEAFNRICLLSVCEASVTSFRFSSSSSSAFPFPASDLSSADSTRLPVSSRSSSDSADSAAPPWPPALADSIRCAESPPPIRDISLLLLSLSRVEATADSSRLLHASTPLLSAYLRSLVSPDSEHPPRYLLPASAASVSPPRKDTGAGAASLNLANLLTASALHAQMACEVDRAASGRGTRRSAPFPREDPPELHAPDSSSACLSPPSVLGFSSIPSASSSSTPSLCPCARSPSPYSSSDPLPSAALWRRVAVGCLHACAALARNSRKRQGDQGWQSATATPRPSEARVASDGRETAALASPQSAGLEECVAPLGSREQGYAPSESSAERLVTSGPTPGGSDQAPAASSCASGFPRRSLFAAPCACDSPGAEDGPLAASLERQVTLCCLAFSPSPDEGAERQRRRGRAWRRPGSRWFHRLTFVSRARRGSERTARRFSALESIATGVPERPRKGEKKERRHACTKQQVRVRSSVFSGLLHAEETGTGVGNGVWVRRPDGKKGSAGRVRQRVKYASGKGYGRRQREANRETIHPLLSACSTDTLVWLVGLLRTHYAGAGEGTRGTHRGKADALPGKKGTPRDGRGRSPNSEEEQEKGERDDEPKQSDVLPQSSEGLTASGGGTAGDTWQRQTRVFHTLDGILPALHLTLRQSPNVSAASPFPPSPVSVGAQRGRRGLYGARHAAACVFPCLAYEVVCNASAYPYTVDILLREKMRDESGTSARRGESAAVRSRVGSRQEATSCRKGNVT</sequence>
<feature type="compositionally biased region" description="Low complexity" evidence="3">
    <location>
        <begin position="604"/>
        <end position="627"/>
    </location>
</feature>
<name>A0A0F7U4J0_NEOCL</name>
<dbReference type="PANTHER" id="PTHR13037:SF24">
    <property type="entry name" value="POLYCOMB PROTEIN PCL-RELATED"/>
    <property type="match status" value="1"/>
</dbReference>
<feature type="compositionally biased region" description="Low complexity" evidence="3">
    <location>
        <begin position="511"/>
        <end position="542"/>
    </location>
</feature>
<evidence type="ECO:0000256" key="2">
    <source>
        <dbReference type="SAM" id="Coils"/>
    </source>
</evidence>
<feature type="compositionally biased region" description="Basic and acidic residues" evidence="3">
    <location>
        <begin position="925"/>
        <end position="934"/>
    </location>
</feature>
<accession>A0A0F7U4J0</accession>
<feature type="region of interest" description="Disordered" evidence="3">
    <location>
        <begin position="1228"/>
        <end position="1247"/>
    </location>
</feature>
<gene>
    <name evidence="4" type="ORF">BN1204_005545</name>
</gene>
<keyword evidence="1" id="KW-0945">Host-virus interaction</keyword>
<evidence type="ECO:0000256" key="3">
    <source>
        <dbReference type="SAM" id="MobiDB-lite"/>
    </source>
</evidence>
<reference evidence="4" key="1">
    <citation type="journal article" date="2015" name="PLoS ONE">
        <title>Comprehensive Evaluation of Toxoplasma gondii VEG and Neospora caninum LIV Genomes with Tachyzoite Stage Transcriptome and Proteome Defines Novel Transcript Features.</title>
        <authorList>
            <person name="Ramaprasad A."/>
            <person name="Mourier T."/>
            <person name="Naeem R."/>
            <person name="Malas T.B."/>
            <person name="Moussa E."/>
            <person name="Panigrahi A."/>
            <person name="Vermont S.J."/>
            <person name="Otto T.D."/>
            <person name="Wastling J."/>
            <person name="Pain A."/>
        </authorList>
    </citation>
    <scope>NUCLEOTIDE SEQUENCE</scope>
    <source>
        <strain evidence="4">Liverpool</strain>
    </source>
</reference>
<organism evidence="4">
    <name type="scientific">Neospora caninum (strain Liverpool)</name>
    <dbReference type="NCBI Taxonomy" id="572307"/>
    <lineage>
        <taxon>Eukaryota</taxon>
        <taxon>Sar</taxon>
        <taxon>Alveolata</taxon>
        <taxon>Apicomplexa</taxon>
        <taxon>Conoidasida</taxon>
        <taxon>Coccidia</taxon>
        <taxon>Eucoccidiorida</taxon>
        <taxon>Eimeriorina</taxon>
        <taxon>Sarcocystidae</taxon>
        <taxon>Neospora</taxon>
    </lineage>
</organism>
<feature type="region of interest" description="Disordered" evidence="3">
    <location>
        <begin position="266"/>
        <end position="289"/>
    </location>
</feature>
<feature type="region of interest" description="Disordered" evidence="3">
    <location>
        <begin position="491"/>
        <end position="542"/>
    </location>
</feature>
<feature type="region of interest" description="Disordered" evidence="3">
    <location>
        <begin position="590"/>
        <end position="650"/>
    </location>
</feature>
<feature type="region of interest" description="Disordered" evidence="3">
    <location>
        <begin position="679"/>
        <end position="705"/>
    </location>
</feature>
<feature type="region of interest" description="Disordered" evidence="3">
    <location>
        <begin position="763"/>
        <end position="802"/>
    </location>
</feature>
<feature type="compositionally biased region" description="Low complexity" evidence="3">
    <location>
        <begin position="491"/>
        <end position="503"/>
    </location>
</feature>
<evidence type="ECO:0000313" key="4">
    <source>
        <dbReference type="EMBL" id="CEL64673.1"/>
    </source>
</evidence>
<feature type="compositionally biased region" description="Basic and acidic residues" evidence="3">
    <location>
        <begin position="1023"/>
        <end position="1033"/>
    </location>
</feature>
<proteinExistence type="predicted"/>
<dbReference type="EMBL" id="LN714476">
    <property type="protein sequence ID" value="CEL64673.1"/>
    <property type="molecule type" value="Genomic_DNA"/>
</dbReference>
<feature type="region of interest" description="Disordered" evidence="3">
    <location>
        <begin position="1453"/>
        <end position="1486"/>
    </location>
</feature>
<feature type="region of interest" description="Disordered" evidence="3">
    <location>
        <begin position="206"/>
        <end position="238"/>
    </location>
</feature>
<feature type="region of interest" description="Disordered" evidence="3">
    <location>
        <begin position="958"/>
        <end position="980"/>
    </location>
</feature>
<feature type="compositionally biased region" description="Basic and acidic residues" evidence="3">
    <location>
        <begin position="266"/>
        <end position="278"/>
    </location>
</feature>
<feature type="compositionally biased region" description="Basic and acidic residues" evidence="3">
    <location>
        <begin position="1333"/>
        <end position="1342"/>
    </location>
</feature>
<feature type="compositionally biased region" description="Basic and acidic residues" evidence="3">
    <location>
        <begin position="1453"/>
        <end position="1463"/>
    </location>
</feature>
<feature type="compositionally biased region" description="Polar residues" evidence="3">
    <location>
        <begin position="1011"/>
        <end position="1020"/>
    </location>
</feature>
<feature type="region of interest" description="Disordered" evidence="3">
    <location>
        <begin position="912"/>
        <end position="940"/>
    </location>
</feature>
<feature type="region of interest" description="Disordered" evidence="3">
    <location>
        <begin position="1004"/>
        <end position="1043"/>
    </location>
</feature>
<dbReference type="PANTHER" id="PTHR13037">
    <property type="entry name" value="FORMIN"/>
    <property type="match status" value="1"/>
</dbReference>
<protein>
    <submittedName>
        <fullName evidence="4">Uncharacterized protein</fullName>
    </submittedName>
</protein>
<evidence type="ECO:0000256" key="1">
    <source>
        <dbReference type="ARBA" id="ARBA00022581"/>
    </source>
</evidence>
<feature type="compositionally biased region" description="Low complexity" evidence="3">
    <location>
        <begin position="970"/>
        <end position="980"/>
    </location>
</feature>
<keyword evidence="2" id="KW-0175">Coiled coil</keyword>
<feature type="coiled-coil region" evidence="2">
    <location>
        <begin position="134"/>
        <end position="161"/>
    </location>
</feature>
<feature type="region of interest" description="Disordered" evidence="3">
    <location>
        <begin position="1055"/>
        <end position="1087"/>
    </location>
</feature>